<feature type="transmembrane region" description="Helical" evidence="2">
    <location>
        <begin position="40"/>
        <end position="64"/>
    </location>
</feature>
<reference evidence="3 4" key="1">
    <citation type="submission" date="2015-08" db="EMBL/GenBank/DDBJ databases">
        <title>Emmonsia species relationships and genome sequence.</title>
        <authorList>
            <person name="Cuomo C.A."/>
            <person name="Schwartz I.S."/>
            <person name="Kenyon C."/>
            <person name="De Hoog G.S."/>
            <person name="Govender N.P."/>
            <person name="Botha A."/>
            <person name="Moreno L."/>
            <person name="De Vries M."/>
            <person name="Munoz J.F."/>
            <person name="Stielow J.B."/>
        </authorList>
    </citation>
    <scope>NUCLEOTIDE SEQUENCE [LARGE SCALE GENOMIC DNA]</scope>
    <source>
        <strain evidence="3 4">EI222</strain>
    </source>
</reference>
<keyword evidence="2" id="KW-0812">Transmembrane</keyword>
<comment type="caution">
    <text evidence="3">The sequence shown here is derived from an EMBL/GenBank/DDBJ whole genome shotgun (WGS) entry which is preliminary data.</text>
</comment>
<dbReference type="EMBL" id="LGTZ01001663">
    <property type="protein sequence ID" value="OJD20872.1"/>
    <property type="molecule type" value="Genomic_DNA"/>
</dbReference>
<dbReference type="AlphaFoldDB" id="A0A1J9PWZ5"/>
<keyword evidence="2" id="KW-1133">Transmembrane helix</keyword>
<feature type="transmembrane region" description="Helical" evidence="2">
    <location>
        <begin position="102"/>
        <end position="125"/>
    </location>
</feature>
<evidence type="ECO:0000256" key="2">
    <source>
        <dbReference type="SAM" id="Phobius"/>
    </source>
</evidence>
<keyword evidence="4" id="KW-1185">Reference proteome</keyword>
<feature type="transmembrane region" description="Helical" evidence="2">
    <location>
        <begin position="145"/>
        <end position="167"/>
    </location>
</feature>
<organism evidence="3 4">
    <name type="scientific">Blastomyces percursus</name>
    <dbReference type="NCBI Taxonomy" id="1658174"/>
    <lineage>
        <taxon>Eukaryota</taxon>
        <taxon>Fungi</taxon>
        <taxon>Dikarya</taxon>
        <taxon>Ascomycota</taxon>
        <taxon>Pezizomycotina</taxon>
        <taxon>Eurotiomycetes</taxon>
        <taxon>Eurotiomycetidae</taxon>
        <taxon>Onygenales</taxon>
        <taxon>Ajellomycetaceae</taxon>
        <taxon>Blastomyces</taxon>
    </lineage>
</organism>
<feature type="region of interest" description="Disordered" evidence="1">
    <location>
        <begin position="1"/>
        <end position="26"/>
    </location>
</feature>
<evidence type="ECO:0000313" key="3">
    <source>
        <dbReference type="EMBL" id="OJD20872.1"/>
    </source>
</evidence>
<keyword evidence="2" id="KW-0472">Membrane</keyword>
<dbReference type="VEuPathDB" id="FungiDB:ACJ73_07793"/>
<dbReference type="Proteomes" id="UP000242791">
    <property type="component" value="Unassembled WGS sequence"/>
</dbReference>
<protein>
    <submittedName>
        <fullName evidence="3">Uncharacterized protein</fullName>
    </submittedName>
</protein>
<name>A0A1J9PWZ5_9EURO</name>
<proteinExistence type="predicted"/>
<dbReference type="OrthoDB" id="4187412at2759"/>
<accession>A0A1J9PWZ5</accession>
<sequence length="233" mass="26558">MEHHSENTPLLVDANAESPDATEQTNIPLMRNSTAEAFRMTFALTCLSVALSVLAFAFTFTVFFTRDPYILARLSHRLDAQRQLCLDDDTACLYLRRRALPLVLNLAFDIVVVFYSFGCTITGLIENYSWCEWDCDDRNTGMIKIVAGIGLSFGLGLGVTHLVLFLMRCTLSIRWLIEWRRDGSMPSFRIPTGQFTVEITFRLLRQNNADMLESTNRVTRSENITTEPNRELI</sequence>
<evidence type="ECO:0000256" key="1">
    <source>
        <dbReference type="SAM" id="MobiDB-lite"/>
    </source>
</evidence>
<evidence type="ECO:0000313" key="4">
    <source>
        <dbReference type="Proteomes" id="UP000242791"/>
    </source>
</evidence>
<gene>
    <name evidence="3" type="ORF">ACJ73_07793</name>
</gene>